<proteinExistence type="inferred from homology"/>
<dbReference type="InterPro" id="IPR001900">
    <property type="entry name" value="RNase_II/R"/>
</dbReference>
<keyword evidence="6 8" id="KW-0269">Exonuclease</keyword>
<organism evidence="12 13">
    <name type="scientific">Stieleria neptunia</name>
    <dbReference type="NCBI Taxonomy" id="2527979"/>
    <lineage>
        <taxon>Bacteria</taxon>
        <taxon>Pseudomonadati</taxon>
        <taxon>Planctomycetota</taxon>
        <taxon>Planctomycetia</taxon>
        <taxon>Pirellulales</taxon>
        <taxon>Pirellulaceae</taxon>
        <taxon>Stieleria</taxon>
    </lineage>
</organism>
<keyword evidence="7 8" id="KW-0694">RNA-binding</keyword>
<evidence type="ECO:0000256" key="4">
    <source>
        <dbReference type="ARBA" id="ARBA00022722"/>
    </source>
</evidence>
<dbReference type="EMBL" id="CP037423">
    <property type="protein sequence ID" value="QDV46961.1"/>
    <property type="molecule type" value="Genomic_DNA"/>
</dbReference>
<comment type="catalytic activity">
    <reaction evidence="1 8">
        <text>Exonucleolytic cleavage in the 3'- to 5'-direction to yield nucleoside 5'-phosphates.</text>
        <dbReference type="EC" id="3.1.13.1"/>
    </reaction>
</comment>
<sequence>MEISQELADRVMRLVVSPEYRPSKPKQIAATLNLDADDYRELRRTIKQLVLEGRLIYASNHLIISTGAIGGPLDRIRGVFRMAAGGQFGFVRPGDSGDGAVSEDLFIPPGQTGGAFEGDLVEVKVRPSRRGGSEGSVSRIIERSRRQFTGTFNMVDGRPAVYLDGTPHDAPVFIGDIQGLPIEKDDKVFVEVVTFPGENGKGGEAVLLERLGSSTNPGIDTLTIMRQYALPDEFPEAVIAEARQRADEFDEDNPPADRLDLTGQLTLTIDPYDARDFDDAISLVREDEGRWRLWVHIADVGYFIHPGGQLDQEARQRATSVYLPDRVIPMVPEIISNHLASLQPEKVRLAKSVEIEMTDDGTVIHSEVHNTVIRSDMRLHYRLVDQFLEAPDKYREKWGDAICDMLRDMHSLAMTIRKRRFKRGAISMDMPDVKLELDRSGKVKGAYRTENTESHQLIEEFMLAANQAVATWLDDAGLKFLHRIHPPPERRKLRQLSHFVRDLRLGIDSVESRFEIQNVLDRVAGTPLEDAVNFAVLKSMNKAVYGPQTDGHYALDMQHYCHFTSPIRRYPDLTVHRLIDRLHAGEKTPDDSVGALLQLGHHCSDMERNAAQAERELTELKLLHYLKKHLGDTMTAVISRVFADGFLARCIKLPVDGYVSVDQLPSDQYRFERRGQMLVGFKAHHRYRLGDQLTVKISRVDLIQRELFLEPVKNHSVGNSNPNDRGVKAANSGGGKSKHKDKRKKERRQKGKRKRR</sequence>
<dbReference type="PANTHER" id="PTHR23355:SF9">
    <property type="entry name" value="DIS3-LIKE EXONUCLEASE 2"/>
    <property type="match status" value="1"/>
</dbReference>
<dbReference type="HAMAP" id="MF_01895">
    <property type="entry name" value="RNase_R"/>
    <property type="match status" value="1"/>
</dbReference>
<dbReference type="Proteomes" id="UP000319004">
    <property type="component" value="Chromosome"/>
</dbReference>
<comment type="function">
    <text evidence="8">3'-5' exoribonuclease that releases 5'-nucleoside monophosphates and is involved in maturation of structured RNAs.</text>
</comment>
<dbReference type="PROSITE" id="PS50126">
    <property type="entry name" value="S1"/>
    <property type="match status" value="1"/>
</dbReference>
<dbReference type="InterPro" id="IPR011129">
    <property type="entry name" value="CSD"/>
</dbReference>
<feature type="coiled-coil region" evidence="9">
    <location>
        <begin position="596"/>
        <end position="623"/>
    </location>
</feature>
<keyword evidence="9" id="KW-0175">Coiled coil</keyword>
<evidence type="ECO:0000256" key="1">
    <source>
        <dbReference type="ARBA" id="ARBA00001849"/>
    </source>
</evidence>
<reference evidence="12 13" key="1">
    <citation type="submission" date="2019-03" db="EMBL/GenBank/DDBJ databases">
        <title>Deep-cultivation of Planctomycetes and their phenomic and genomic characterization uncovers novel biology.</title>
        <authorList>
            <person name="Wiegand S."/>
            <person name="Jogler M."/>
            <person name="Boedeker C."/>
            <person name="Pinto D."/>
            <person name="Vollmers J."/>
            <person name="Rivas-Marin E."/>
            <person name="Kohn T."/>
            <person name="Peeters S.H."/>
            <person name="Heuer A."/>
            <person name="Rast P."/>
            <person name="Oberbeckmann S."/>
            <person name="Bunk B."/>
            <person name="Jeske O."/>
            <person name="Meyerdierks A."/>
            <person name="Storesund J.E."/>
            <person name="Kallscheuer N."/>
            <person name="Luecker S."/>
            <person name="Lage O.M."/>
            <person name="Pohl T."/>
            <person name="Merkel B.J."/>
            <person name="Hornburger P."/>
            <person name="Mueller R.-W."/>
            <person name="Bruemmer F."/>
            <person name="Labrenz M."/>
            <person name="Spormann A.M."/>
            <person name="Op den Camp H."/>
            <person name="Overmann J."/>
            <person name="Amann R."/>
            <person name="Jetten M.S.M."/>
            <person name="Mascher T."/>
            <person name="Medema M.H."/>
            <person name="Devos D.P."/>
            <person name="Kaster A.-K."/>
            <person name="Ovreas L."/>
            <person name="Rohde M."/>
            <person name="Galperin M.Y."/>
            <person name="Jogler C."/>
        </authorList>
    </citation>
    <scope>NUCLEOTIDE SEQUENCE [LARGE SCALE GENOMIC DNA]</scope>
    <source>
        <strain evidence="12 13">Enr13</strain>
    </source>
</reference>
<keyword evidence="5 8" id="KW-0378">Hydrolase</keyword>
<dbReference type="OrthoDB" id="9764149at2"/>
<dbReference type="InterPro" id="IPR012340">
    <property type="entry name" value="NA-bd_OB-fold"/>
</dbReference>
<evidence type="ECO:0000259" key="11">
    <source>
        <dbReference type="PROSITE" id="PS50126"/>
    </source>
</evidence>
<dbReference type="EC" id="3.1.13.1" evidence="8"/>
<keyword evidence="3 8" id="KW-0963">Cytoplasm</keyword>
<dbReference type="SUPFAM" id="SSF50249">
    <property type="entry name" value="Nucleic acid-binding proteins"/>
    <property type="match status" value="4"/>
</dbReference>
<dbReference type="InterPro" id="IPR040476">
    <property type="entry name" value="CSD2"/>
</dbReference>
<dbReference type="Gene3D" id="2.40.50.140">
    <property type="entry name" value="Nucleic acid-binding proteins"/>
    <property type="match status" value="2"/>
</dbReference>
<evidence type="ECO:0000256" key="9">
    <source>
        <dbReference type="SAM" id="Coils"/>
    </source>
</evidence>
<dbReference type="SMART" id="SM00955">
    <property type="entry name" value="RNB"/>
    <property type="match status" value="1"/>
</dbReference>
<comment type="similarity">
    <text evidence="8">Belongs to the RNR ribonuclease family. RNase R subfamily.</text>
</comment>
<feature type="region of interest" description="Disordered" evidence="10">
    <location>
        <begin position="714"/>
        <end position="756"/>
    </location>
</feature>
<keyword evidence="4 8" id="KW-0540">Nuclease</keyword>
<comment type="subcellular location">
    <subcellularLocation>
        <location evidence="2 8">Cytoplasm</location>
    </subcellularLocation>
</comment>
<evidence type="ECO:0000313" key="13">
    <source>
        <dbReference type="Proteomes" id="UP000319004"/>
    </source>
</evidence>
<dbReference type="GO" id="GO:0003723">
    <property type="term" value="F:RNA binding"/>
    <property type="evidence" value="ECO:0007669"/>
    <property type="project" value="UniProtKB-UniRule"/>
</dbReference>
<name>A0A518I1K1_9BACT</name>
<dbReference type="InterPro" id="IPR011805">
    <property type="entry name" value="RNase_R"/>
</dbReference>
<keyword evidence="13" id="KW-1185">Reference proteome</keyword>
<feature type="compositionally biased region" description="Basic residues" evidence="10">
    <location>
        <begin position="736"/>
        <end position="756"/>
    </location>
</feature>
<evidence type="ECO:0000256" key="8">
    <source>
        <dbReference type="HAMAP-Rule" id="MF_01895"/>
    </source>
</evidence>
<dbReference type="InterPro" id="IPR004476">
    <property type="entry name" value="RNase_II/RNase_R"/>
</dbReference>
<evidence type="ECO:0000256" key="6">
    <source>
        <dbReference type="ARBA" id="ARBA00022839"/>
    </source>
</evidence>
<dbReference type="NCBIfam" id="TIGR00358">
    <property type="entry name" value="3_prime_RNase"/>
    <property type="match status" value="1"/>
</dbReference>
<dbReference type="PANTHER" id="PTHR23355">
    <property type="entry name" value="RIBONUCLEASE"/>
    <property type="match status" value="1"/>
</dbReference>
<accession>A0A518I1K1</accession>
<evidence type="ECO:0000256" key="3">
    <source>
        <dbReference type="ARBA" id="ARBA00022490"/>
    </source>
</evidence>
<dbReference type="InterPro" id="IPR003029">
    <property type="entry name" value="S1_domain"/>
</dbReference>
<evidence type="ECO:0000256" key="10">
    <source>
        <dbReference type="SAM" id="MobiDB-lite"/>
    </source>
</evidence>
<dbReference type="GO" id="GO:0005829">
    <property type="term" value="C:cytosol"/>
    <property type="evidence" value="ECO:0007669"/>
    <property type="project" value="TreeGrafter"/>
</dbReference>
<dbReference type="KEGG" id="snep:Enr13x_68700"/>
<dbReference type="Pfam" id="PF08206">
    <property type="entry name" value="OB_RNB"/>
    <property type="match status" value="1"/>
</dbReference>
<evidence type="ECO:0000256" key="7">
    <source>
        <dbReference type="ARBA" id="ARBA00022884"/>
    </source>
</evidence>
<dbReference type="Pfam" id="PF17876">
    <property type="entry name" value="CSD2"/>
    <property type="match status" value="1"/>
</dbReference>
<dbReference type="Pfam" id="PF00773">
    <property type="entry name" value="RNB"/>
    <property type="match status" value="1"/>
</dbReference>
<evidence type="ECO:0000313" key="12">
    <source>
        <dbReference type="EMBL" id="QDV46961.1"/>
    </source>
</evidence>
<evidence type="ECO:0000256" key="5">
    <source>
        <dbReference type="ARBA" id="ARBA00022801"/>
    </source>
</evidence>
<dbReference type="InterPro" id="IPR050180">
    <property type="entry name" value="RNR_Ribonuclease"/>
</dbReference>
<dbReference type="AlphaFoldDB" id="A0A518I1K1"/>
<dbReference type="InterPro" id="IPR013223">
    <property type="entry name" value="RNase_B_OB_dom"/>
</dbReference>
<protein>
    <recommendedName>
        <fullName evidence="8">Ribonuclease R</fullName>
        <shortName evidence="8">RNase R</shortName>
        <ecNumber evidence="8">3.1.13.1</ecNumber>
    </recommendedName>
</protein>
<evidence type="ECO:0000256" key="2">
    <source>
        <dbReference type="ARBA" id="ARBA00004496"/>
    </source>
</evidence>
<dbReference type="GO" id="GO:0006402">
    <property type="term" value="P:mRNA catabolic process"/>
    <property type="evidence" value="ECO:0007669"/>
    <property type="project" value="TreeGrafter"/>
</dbReference>
<gene>
    <name evidence="8 12" type="primary">rnr</name>
    <name evidence="12" type="ORF">Enr13x_68700</name>
</gene>
<dbReference type="RefSeq" id="WP_145391072.1">
    <property type="nucleotide sequence ID" value="NZ_CP037423.1"/>
</dbReference>
<feature type="domain" description="S1 motif" evidence="11">
    <location>
        <begin position="631"/>
        <end position="712"/>
    </location>
</feature>
<dbReference type="SMART" id="SM00357">
    <property type="entry name" value="CSP"/>
    <property type="match status" value="1"/>
</dbReference>
<dbReference type="GO" id="GO:0008859">
    <property type="term" value="F:exoribonuclease II activity"/>
    <property type="evidence" value="ECO:0007669"/>
    <property type="project" value="UniProtKB-UniRule"/>
</dbReference>